<dbReference type="InterPro" id="IPR011119">
    <property type="entry name" value="Unchr_helicase_relaxase_TraI"/>
</dbReference>
<dbReference type="Proteomes" id="UP000252884">
    <property type="component" value="Unassembled WGS sequence"/>
</dbReference>
<dbReference type="EMBL" id="QPJK01000006">
    <property type="protein sequence ID" value="RCW69542.1"/>
    <property type="molecule type" value="Genomic_DNA"/>
</dbReference>
<feature type="region of interest" description="Disordered" evidence="1">
    <location>
        <begin position="403"/>
        <end position="455"/>
    </location>
</feature>
<keyword evidence="4" id="KW-1185">Reference proteome</keyword>
<evidence type="ECO:0000259" key="2">
    <source>
        <dbReference type="Pfam" id="PF07514"/>
    </source>
</evidence>
<dbReference type="AlphaFoldDB" id="A0A368XNF5"/>
<organism evidence="3 4">
    <name type="scientific">Pseudorhodoferax soli</name>
    <dbReference type="NCBI Taxonomy" id="545864"/>
    <lineage>
        <taxon>Bacteria</taxon>
        <taxon>Pseudomonadati</taxon>
        <taxon>Pseudomonadota</taxon>
        <taxon>Betaproteobacteria</taxon>
        <taxon>Burkholderiales</taxon>
        <taxon>Comamonadaceae</taxon>
    </lineage>
</organism>
<dbReference type="Gene3D" id="1.10.3210.40">
    <property type="match status" value="1"/>
</dbReference>
<gene>
    <name evidence="3" type="ORF">DES41_106416</name>
</gene>
<feature type="region of interest" description="Disordered" evidence="1">
    <location>
        <begin position="468"/>
        <end position="503"/>
    </location>
</feature>
<sequence>MASTATLEETPAGARAPSAQATPTIAGSLADFEYPPADPGFPPLALDKLLAAHQELLARIKLCYGCTQESFDKDVMTLVRRYAALVHLLPATPTNYFSEPGGLLKLGLETAFYALQGTDARIFSRRATIATRRHLEPRWRLATFIAGLCAEVHRTLSQVVVTDRDGTEWPSYLQSLHPWLEERGADRYFLKWEPTAPQSPGLALFVLPLVLPASTLQHLAQGNAVVVPHMLASLAGMPLAREHNILDELVRRSAALVIDRFLQTSASRSGRPMRGSHLERYLVDALRRLVAMHPAWEPNAERSRVWFGSDGLFIVWPNAATDIRKLLESEQLPGMPESAETMLEILLGAGILQVQSSGKPLWSIQPPGAKAALEAVKLIEPAWVLGSLEHRPAPSTAAILAPSQATTPAAPSASSAPSVPDHGPDAIARPTADDTAARVTTKQAAGGAKVGSATSGEQLELQVSALLDPDAHPQPPTTQDAPTGTRQVDRRPQPSDATAAPGPWRLELPMRLAPRLREAVADIAQALGNAEQGCRALATPQGLFIALAEFERRHIEPSHALRGLSEACMLARGPQGPASAMTLEIDGQEHLGLLIAPAYLAGGGPENAAMLTV</sequence>
<feature type="region of interest" description="Disordered" evidence="1">
    <location>
        <begin position="1"/>
        <end position="20"/>
    </location>
</feature>
<protein>
    <submittedName>
        <fullName evidence="3">Conjugal transfer pilus assembly protein TraI</fullName>
    </submittedName>
</protein>
<evidence type="ECO:0000313" key="3">
    <source>
        <dbReference type="EMBL" id="RCW69542.1"/>
    </source>
</evidence>
<feature type="domain" description="Uncharacterised" evidence="2">
    <location>
        <begin position="44"/>
        <end position="359"/>
    </location>
</feature>
<reference evidence="3 4" key="1">
    <citation type="submission" date="2018-07" db="EMBL/GenBank/DDBJ databases">
        <title>Genomic Encyclopedia of Type Strains, Phase IV (KMG-IV): sequencing the most valuable type-strain genomes for metagenomic binning, comparative biology and taxonomic classification.</title>
        <authorList>
            <person name="Goeker M."/>
        </authorList>
    </citation>
    <scope>NUCLEOTIDE SEQUENCE [LARGE SCALE GENOMIC DNA]</scope>
    <source>
        <strain evidence="3 4">DSM 21634</strain>
    </source>
</reference>
<proteinExistence type="predicted"/>
<feature type="compositionally biased region" description="Polar residues" evidence="1">
    <location>
        <begin position="477"/>
        <end position="486"/>
    </location>
</feature>
<dbReference type="Pfam" id="PF07514">
    <property type="entry name" value="TraI_2"/>
    <property type="match status" value="1"/>
</dbReference>
<dbReference type="OrthoDB" id="6190309at2"/>
<accession>A0A368XNF5</accession>
<comment type="caution">
    <text evidence="3">The sequence shown here is derived from an EMBL/GenBank/DDBJ whole genome shotgun (WGS) entry which is preliminary data.</text>
</comment>
<dbReference type="RefSeq" id="WP_114469937.1">
    <property type="nucleotide sequence ID" value="NZ_QPJK01000006.1"/>
</dbReference>
<dbReference type="NCBIfam" id="NF041494">
    <property type="entry name" value="MobH"/>
    <property type="match status" value="1"/>
</dbReference>
<feature type="compositionally biased region" description="Low complexity" evidence="1">
    <location>
        <begin position="403"/>
        <end position="420"/>
    </location>
</feature>
<name>A0A368XNF5_9BURK</name>
<evidence type="ECO:0000256" key="1">
    <source>
        <dbReference type="SAM" id="MobiDB-lite"/>
    </source>
</evidence>
<evidence type="ECO:0000313" key="4">
    <source>
        <dbReference type="Proteomes" id="UP000252884"/>
    </source>
</evidence>